<dbReference type="EMBL" id="CM041000">
    <property type="protein sequence ID" value="MCJ8747980.1"/>
    <property type="molecule type" value="Genomic_DNA"/>
</dbReference>
<gene>
    <name evidence="1" type="ORF">PDJAM_G00159740</name>
</gene>
<name>A0ACC5ZJY4_9TELE</name>
<reference evidence="1" key="1">
    <citation type="submission" date="2020-02" db="EMBL/GenBank/DDBJ databases">
        <title>Genome sequencing of the panga catfish, Pangasius djambal.</title>
        <authorList>
            <person name="Wen M."/>
            <person name="Zahm M."/>
            <person name="Roques C."/>
            <person name="Cabau C."/>
            <person name="Klopp C."/>
            <person name="Donnadieu C."/>
            <person name="Jouanno E."/>
            <person name="Avarre J.-C."/>
            <person name="Campet M."/>
            <person name="Ha T."/>
            <person name="Dugue R."/>
            <person name="Lampietro C."/>
            <person name="Louis A."/>
            <person name="Herpin A."/>
            <person name="Echchiki A."/>
            <person name="Berthelot C."/>
            <person name="Parey E."/>
            <person name="Roest-Crollius H."/>
            <person name="Braasch I."/>
            <person name="Postlethwait J.H."/>
            <person name="Bobe J."/>
            <person name="Montfort J."/>
            <person name="Bouchez O."/>
            <person name="Begum T."/>
            <person name="Schartl M."/>
            <person name="Gustiano R."/>
            <person name="Guiguen Y."/>
        </authorList>
    </citation>
    <scope>NUCLEOTIDE SEQUENCE</scope>
    <source>
        <strain evidence="1">Pdj_M5554</strain>
    </source>
</reference>
<evidence type="ECO:0000313" key="1">
    <source>
        <dbReference type="EMBL" id="MCJ8747980.1"/>
    </source>
</evidence>
<sequence length="359" mass="41242">MAEIELAREELVEKLSFSESYNTEEIQKEADCSAMAPSVGEEANRMEAQLASCPFSTDLKLMDNKLYPIEEQLQYLLRKADEFQNRLVYSEDNAQNEGFTRVVPTFLKTCQPYFNYLESTARNTSPGQPPLPLYIRTRLLQFSQQLCSRLEQLALTYASYGYLSLAETDPMCVSHFYIGQCQVDNIKLSIFRYCQPAPFLALTSNGLYKRMRWNVERKIGTEEGVEEEKNENRTEVTQEMEGEQETKKERGMEGNSTEHYFLCYEDVHLVDGEALREQTDRRPGEEAVLRMWSVGKWVRIYPDPDTEDINDWVLCTIPQGQYKPLVYLGEEEPSSCIATDCLLGVLLSQAAQSITHPIT</sequence>
<dbReference type="Proteomes" id="UP000830395">
    <property type="component" value="Chromosome 26"/>
</dbReference>
<organism evidence="1 2">
    <name type="scientific">Pangasius djambal</name>
    <dbReference type="NCBI Taxonomy" id="1691987"/>
    <lineage>
        <taxon>Eukaryota</taxon>
        <taxon>Metazoa</taxon>
        <taxon>Chordata</taxon>
        <taxon>Craniata</taxon>
        <taxon>Vertebrata</taxon>
        <taxon>Euteleostomi</taxon>
        <taxon>Actinopterygii</taxon>
        <taxon>Neopterygii</taxon>
        <taxon>Teleostei</taxon>
        <taxon>Ostariophysi</taxon>
        <taxon>Siluriformes</taxon>
        <taxon>Pangasiidae</taxon>
        <taxon>Pangasius</taxon>
    </lineage>
</organism>
<protein>
    <submittedName>
        <fullName evidence="1">Uncharacterized protein</fullName>
    </submittedName>
</protein>
<evidence type="ECO:0000313" key="2">
    <source>
        <dbReference type="Proteomes" id="UP000830395"/>
    </source>
</evidence>
<proteinExistence type="predicted"/>
<accession>A0ACC5ZJY4</accession>
<keyword evidence="2" id="KW-1185">Reference proteome</keyword>
<comment type="caution">
    <text evidence="1">The sequence shown here is derived from an EMBL/GenBank/DDBJ whole genome shotgun (WGS) entry which is preliminary data.</text>
</comment>